<dbReference type="GO" id="GO:0005829">
    <property type="term" value="C:cytosol"/>
    <property type="evidence" value="ECO:0007669"/>
    <property type="project" value="TreeGrafter"/>
</dbReference>
<feature type="domain" description="Metalloprotease TldD/E central" evidence="7">
    <location>
        <begin position="143"/>
        <end position="233"/>
    </location>
</feature>
<accession>A0A9D9NIE6</accession>
<dbReference type="InterPro" id="IPR036059">
    <property type="entry name" value="TldD/PmbA_sf"/>
</dbReference>
<organism evidence="8 9">
    <name type="scientific">Candidatus Cryptobacteroides faecigallinarum</name>
    <dbReference type="NCBI Taxonomy" id="2840763"/>
    <lineage>
        <taxon>Bacteria</taxon>
        <taxon>Pseudomonadati</taxon>
        <taxon>Bacteroidota</taxon>
        <taxon>Bacteroidia</taxon>
        <taxon>Bacteroidales</taxon>
        <taxon>Candidatus Cryptobacteroides</taxon>
    </lineage>
</organism>
<dbReference type="GO" id="GO:0006508">
    <property type="term" value="P:proteolysis"/>
    <property type="evidence" value="ECO:0007669"/>
    <property type="project" value="UniProtKB-KW"/>
</dbReference>
<evidence type="ECO:0000256" key="1">
    <source>
        <dbReference type="ARBA" id="ARBA00005836"/>
    </source>
</evidence>
<dbReference type="Gene3D" id="3.30.2290.10">
    <property type="entry name" value="PmbA/TldD superfamily"/>
    <property type="match status" value="1"/>
</dbReference>
<comment type="similarity">
    <text evidence="1">Belongs to the peptidase U62 family.</text>
</comment>
<keyword evidence="4" id="KW-0482">Metalloprotease</keyword>
<dbReference type="AlphaFoldDB" id="A0A9D9NIE6"/>
<dbReference type="PANTHER" id="PTHR30624:SF4">
    <property type="entry name" value="METALLOPROTEASE TLDD"/>
    <property type="match status" value="1"/>
</dbReference>
<dbReference type="Proteomes" id="UP000823757">
    <property type="component" value="Unassembled WGS sequence"/>
</dbReference>
<dbReference type="InterPro" id="IPR002510">
    <property type="entry name" value="Metalloprtase-TldD/E_N"/>
</dbReference>
<dbReference type="Pfam" id="PF19289">
    <property type="entry name" value="PmbA_TldD_3rd"/>
    <property type="match status" value="1"/>
</dbReference>
<evidence type="ECO:0000256" key="4">
    <source>
        <dbReference type="ARBA" id="ARBA00023049"/>
    </source>
</evidence>
<dbReference type="InterPro" id="IPR051463">
    <property type="entry name" value="Peptidase_U62_metallo"/>
</dbReference>
<sequence>MREEDFFRIFKTDIHAMEHAVATAMSGGGDWCDLYFEYSVYNDLMLRDGEVNSGGYHEDFGVGIRVLDGEKTGYAYSESTGKAEMEAAAKAAAAIALRSGRHDVPPFRVPGADTSCTSHAPHRDLYPVGRTWDMTDHSGFLPILQKIDASVRQKDSRVVKVMIRLSDCQSHIMMFNSTGELAFDSRPLCSLTVTAIFSQGGRTENSTASWSMRCGAEMISDELAEQLAAEVTDSIDARFDARRPKGGEMPVVMAAGASGILLHEAMGHAFEADFNRKGQSVFSGRIGEKICSSGISIVDDGTIAGNRGACNYDDEGIAGQKTYMVRDGVLSSYLHDRISAASYGVSPTGNGRRESFRFNPIPRMRATYMENGDAHPEDIIASVRKGIYVDEFSNGQVKIGEGDFTFYVKSGFMIENGRLTAPVKDINVIGNGPEALGRITAVGNDLKID</sequence>
<proteinExistence type="inferred from homology"/>
<feature type="domain" description="Metalloprotease TldD/E C-terminal" evidence="6">
    <location>
        <begin position="247"/>
        <end position="447"/>
    </location>
</feature>
<feature type="domain" description="Metalloprotease TldD/E N-terminal" evidence="5">
    <location>
        <begin position="32"/>
        <end position="96"/>
    </location>
</feature>
<name>A0A9D9NIE6_9BACT</name>
<keyword evidence="2" id="KW-0645">Protease</keyword>
<dbReference type="EMBL" id="JADIMD010000061">
    <property type="protein sequence ID" value="MBO8474500.1"/>
    <property type="molecule type" value="Genomic_DNA"/>
</dbReference>
<evidence type="ECO:0000256" key="3">
    <source>
        <dbReference type="ARBA" id="ARBA00022801"/>
    </source>
</evidence>
<evidence type="ECO:0000313" key="9">
    <source>
        <dbReference type="Proteomes" id="UP000823757"/>
    </source>
</evidence>
<dbReference type="InterPro" id="IPR035068">
    <property type="entry name" value="TldD/PmbA_N"/>
</dbReference>
<comment type="caution">
    <text evidence="8">The sequence shown here is derived from an EMBL/GenBank/DDBJ whole genome shotgun (WGS) entry which is preliminary data.</text>
</comment>
<dbReference type="GO" id="GO:0008237">
    <property type="term" value="F:metallopeptidase activity"/>
    <property type="evidence" value="ECO:0007669"/>
    <property type="project" value="UniProtKB-KW"/>
</dbReference>
<dbReference type="Pfam" id="PF19290">
    <property type="entry name" value="PmbA_TldD_2nd"/>
    <property type="match status" value="1"/>
</dbReference>
<dbReference type="InterPro" id="IPR045569">
    <property type="entry name" value="Metalloprtase-TldD/E_C"/>
</dbReference>
<evidence type="ECO:0000313" key="8">
    <source>
        <dbReference type="EMBL" id="MBO8474500.1"/>
    </source>
</evidence>
<dbReference type="PANTHER" id="PTHR30624">
    <property type="entry name" value="UNCHARACTERIZED PROTEIN TLDD AND PMBA"/>
    <property type="match status" value="1"/>
</dbReference>
<dbReference type="SUPFAM" id="SSF111283">
    <property type="entry name" value="Putative modulator of DNA gyrase, PmbA/TldD"/>
    <property type="match status" value="1"/>
</dbReference>
<reference evidence="8" key="1">
    <citation type="submission" date="2020-10" db="EMBL/GenBank/DDBJ databases">
        <authorList>
            <person name="Gilroy R."/>
        </authorList>
    </citation>
    <scope>NUCLEOTIDE SEQUENCE</scope>
    <source>
        <strain evidence="8">B1-13419</strain>
    </source>
</reference>
<gene>
    <name evidence="8" type="ORF">IAB91_04320</name>
</gene>
<evidence type="ECO:0000259" key="6">
    <source>
        <dbReference type="Pfam" id="PF19289"/>
    </source>
</evidence>
<evidence type="ECO:0000259" key="7">
    <source>
        <dbReference type="Pfam" id="PF19290"/>
    </source>
</evidence>
<evidence type="ECO:0000259" key="5">
    <source>
        <dbReference type="Pfam" id="PF01523"/>
    </source>
</evidence>
<dbReference type="Pfam" id="PF01523">
    <property type="entry name" value="PmbA_TldD_1st"/>
    <property type="match status" value="1"/>
</dbReference>
<keyword evidence="3" id="KW-0378">Hydrolase</keyword>
<dbReference type="InterPro" id="IPR045570">
    <property type="entry name" value="Metalloprtase-TldD/E_cen_dom"/>
</dbReference>
<evidence type="ECO:0000256" key="2">
    <source>
        <dbReference type="ARBA" id="ARBA00022670"/>
    </source>
</evidence>
<reference evidence="8" key="2">
    <citation type="journal article" date="2021" name="PeerJ">
        <title>Extensive microbial diversity within the chicken gut microbiome revealed by metagenomics and culture.</title>
        <authorList>
            <person name="Gilroy R."/>
            <person name="Ravi A."/>
            <person name="Getino M."/>
            <person name="Pursley I."/>
            <person name="Horton D.L."/>
            <person name="Alikhan N.F."/>
            <person name="Baker D."/>
            <person name="Gharbi K."/>
            <person name="Hall N."/>
            <person name="Watson M."/>
            <person name="Adriaenssens E.M."/>
            <person name="Foster-Nyarko E."/>
            <person name="Jarju S."/>
            <person name="Secka A."/>
            <person name="Antonio M."/>
            <person name="Oren A."/>
            <person name="Chaudhuri R.R."/>
            <person name="La Ragione R."/>
            <person name="Hildebrand F."/>
            <person name="Pallen M.J."/>
        </authorList>
    </citation>
    <scope>NUCLEOTIDE SEQUENCE</scope>
    <source>
        <strain evidence="8">B1-13419</strain>
    </source>
</reference>
<protein>
    <submittedName>
        <fullName evidence="8">TldD/PmbA family protein</fullName>
    </submittedName>
</protein>
<feature type="non-terminal residue" evidence="8">
    <location>
        <position position="449"/>
    </location>
</feature>